<organism evidence="2 3">
    <name type="scientific">Aspergillus flavus (strain ATCC 200026 / FGSC A1120 / IAM 13836 / NRRL 3357 / JCM 12722 / SRRC 167)</name>
    <dbReference type="NCBI Taxonomy" id="332952"/>
    <lineage>
        <taxon>Eukaryota</taxon>
        <taxon>Fungi</taxon>
        <taxon>Dikarya</taxon>
        <taxon>Ascomycota</taxon>
        <taxon>Pezizomycotina</taxon>
        <taxon>Eurotiomycetes</taxon>
        <taxon>Eurotiomycetidae</taxon>
        <taxon>Eurotiales</taxon>
        <taxon>Aspergillaceae</taxon>
        <taxon>Aspergillus</taxon>
        <taxon>Aspergillus subgen. Circumdati</taxon>
    </lineage>
</organism>
<evidence type="ECO:0000259" key="1">
    <source>
        <dbReference type="PROSITE" id="PS50927"/>
    </source>
</evidence>
<feature type="domain" description="Bulb-type lectin" evidence="1">
    <location>
        <begin position="1"/>
        <end position="72"/>
    </location>
</feature>
<proteinExistence type="predicted"/>
<dbReference type="Proteomes" id="UP000596276">
    <property type="component" value="Chromosome 6"/>
</dbReference>
<dbReference type="InterPro" id="IPR036426">
    <property type="entry name" value="Bulb-type_lectin_dom_sf"/>
</dbReference>
<dbReference type="InterPro" id="IPR001480">
    <property type="entry name" value="Bulb-type_lectin_dom"/>
</dbReference>
<gene>
    <name evidence="2" type="ORF">F9C07_11903</name>
</gene>
<evidence type="ECO:0000313" key="2">
    <source>
        <dbReference type="EMBL" id="QRD94385.1"/>
    </source>
</evidence>
<dbReference type="EMBL" id="CP044623">
    <property type="protein sequence ID" value="QRD94385.1"/>
    <property type="molecule type" value="Genomic_DNA"/>
</dbReference>
<accession>A0A7U2N3J3</accession>
<dbReference type="VEuPathDB" id="FungiDB:F9C07_11903"/>
<dbReference type="SUPFAM" id="SSF51110">
    <property type="entry name" value="alpha-D-mannose-specific plant lectins"/>
    <property type="match status" value="1"/>
</dbReference>
<dbReference type="Gene3D" id="2.90.10.10">
    <property type="entry name" value="Bulb-type lectin domain"/>
    <property type="match status" value="1"/>
</dbReference>
<dbReference type="PROSITE" id="PS50927">
    <property type="entry name" value="BULB_LECTIN"/>
    <property type="match status" value="1"/>
</dbReference>
<name>A0A7U2N3J3_ASPFN</name>
<protein>
    <recommendedName>
        <fullName evidence="1">Bulb-type lectin domain-containing protein</fullName>
    </recommendedName>
</protein>
<sequence length="72" mass="8063">MPCTNDDVEVWSTSTRGEGSDVYCIIQDGGNLVLYNDGDRPIWASHIQKGTFHIPNDDDEYCNSPLLRGSWS</sequence>
<evidence type="ECO:0000313" key="3">
    <source>
        <dbReference type="Proteomes" id="UP000596276"/>
    </source>
</evidence>
<dbReference type="AlphaFoldDB" id="A0A7U2N3J3"/>
<keyword evidence="3" id="KW-1185">Reference proteome</keyword>
<reference evidence="3" key="1">
    <citation type="journal article" date="2021" name="G3 (Bethesda)">
        <title>Chromosome assembled and annotated genome sequence of Aspergillus flavus NRRL 3357.</title>
        <authorList>
            <person name="Skerker J.M."/>
            <person name="Pianalto K.M."/>
            <person name="Mondo S.J."/>
            <person name="Yang K."/>
            <person name="Arkin A.P."/>
            <person name="Keller N.P."/>
            <person name="Grigoriev I.V."/>
            <person name="Louise Glass N.L."/>
        </authorList>
    </citation>
    <scope>NUCLEOTIDE SEQUENCE [LARGE SCALE GENOMIC DNA]</scope>
    <source>
        <strain evidence="3">ATCC 200026 / FGSC A1120 / IAM 13836 / NRRL 3357 / JCM 12722 / SRRC 167</strain>
    </source>
</reference>